<feature type="non-terminal residue" evidence="1">
    <location>
        <position position="50"/>
    </location>
</feature>
<organism evidence="1 2">
    <name type="scientific">Cetraspora pellucida</name>
    <dbReference type="NCBI Taxonomy" id="1433469"/>
    <lineage>
        <taxon>Eukaryota</taxon>
        <taxon>Fungi</taxon>
        <taxon>Fungi incertae sedis</taxon>
        <taxon>Mucoromycota</taxon>
        <taxon>Glomeromycotina</taxon>
        <taxon>Glomeromycetes</taxon>
        <taxon>Diversisporales</taxon>
        <taxon>Gigasporaceae</taxon>
        <taxon>Cetraspora</taxon>
    </lineage>
</organism>
<feature type="non-terminal residue" evidence="1">
    <location>
        <position position="1"/>
    </location>
</feature>
<reference evidence="1" key="1">
    <citation type="submission" date="2021-06" db="EMBL/GenBank/DDBJ databases">
        <authorList>
            <person name="Kallberg Y."/>
            <person name="Tangrot J."/>
            <person name="Rosling A."/>
        </authorList>
    </citation>
    <scope>NUCLEOTIDE SEQUENCE</scope>
    <source>
        <strain evidence="1">28 12/20/2015</strain>
    </source>
</reference>
<accession>A0ACA9Q7S5</accession>
<evidence type="ECO:0000313" key="1">
    <source>
        <dbReference type="EMBL" id="CAG8741183.1"/>
    </source>
</evidence>
<comment type="caution">
    <text evidence="1">The sequence shown here is derived from an EMBL/GenBank/DDBJ whole genome shotgun (WGS) entry which is preliminary data.</text>
</comment>
<name>A0ACA9Q7S5_9GLOM</name>
<keyword evidence="2" id="KW-1185">Reference proteome</keyword>
<sequence length="50" mass="6174">IEYANGYYITELKFHENWLEFIAETVLDSKQCWPITLNDQYDLYDLYDYL</sequence>
<proteinExistence type="predicted"/>
<protein>
    <submittedName>
        <fullName evidence="1">17577_t:CDS:1</fullName>
    </submittedName>
</protein>
<evidence type="ECO:0000313" key="2">
    <source>
        <dbReference type="Proteomes" id="UP000789366"/>
    </source>
</evidence>
<gene>
    <name evidence="1" type="ORF">SPELUC_LOCUS13818</name>
</gene>
<dbReference type="EMBL" id="CAJVPW010037984">
    <property type="protein sequence ID" value="CAG8741183.1"/>
    <property type="molecule type" value="Genomic_DNA"/>
</dbReference>
<dbReference type="Proteomes" id="UP000789366">
    <property type="component" value="Unassembled WGS sequence"/>
</dbReference>